<sequence>MEEPRKTLSEYERPQFTGEEFSVQVPTVPANNFEIKASTIGMIQNSVQFDGLADEDPHAHLARFLQICSTFKIKLVSDDAIRLRLFPFSLRDAAYGWLTSLSSRGPSPLGRKWSRSSLARYFPPSKGRKIEDGDIVFQLIDAAAGGSLSNKLPEEAEELIENMSSNECHWSTRQKPPRAAGLYEVNESTALAAKIDALTKHIAEQNSKHDALA</sequence>
<dbReference type="GeneID" id="120260032"/>
<dbReference type="AlphaFoldDB" id="A0AB40B853"/>
<dbReference type="RefSeq" id="XP_039123412.1">
    <property type="nucleotide sequence ID" value="XM_039267478.1"/>
</dbReference>
<gene>
    <name evidence="2" type="primary">LOC120260032</name>
</gene>
<evidence type="ECO:0000313" key="2">
    <source>
        <dbReference type="RefSeq" id="XP_039123412.1"/>
    </source>
</evidence>
<dbReference type="Proteomes" id="UP001515500">
    <property type="component" value="Chromosome 5"/>
</dbReference>
<protein>
    <submittedName>
        <fullName evidence="2">Uncharacterized protein LOC120260032</fullName>
    </submittedName>
</protein>
<keyword evidence="1" id="KW-1185">Reference proteome</keyword>
<reference evidence="2" key="1">
    <citation type="submission" date="2025-08" db="UniProtKB">
        <authorList>
            <consortium name="RefSeq"/>
        </authorList>
    </citation>
    <scope>IDENTIFICATION</scope>
</reference>
<dbReference type="PANTHER" id="PTHR33223">
    <property type="entry name" value="CCHC-TYPE DOMAIN-CONTAINING PROTEIN"/>
    <property type="match status" value="1"/>
</dbReference>
<dbReference type="PANTHER" id="PTHR33223:SF11">
    <property type="entry name" value="ELEMENT PROTEIN, PUTATIVE-RELATED"/>
    <property type="match status" value="1"/>
</dbReference>
<proteinExistence type="predicted"/>
<name>A0AB40B853_DIOCR</name>
<organism evidence="1 2">
    <name type="scientific">Dioscorea cayennensis subsp. rotundata</name>
    <name type="common">White Guinea yam</name>
    <name type="synonym">Dioscorea rotundata</name>
    <dbReference type="NCBI Taxonomy" id="55577"/>
    <lineage>
        <taxon>Eukaryota</taxon>
        <taxon>Viridiplantae</taxon>
        <taxon>Streptophyta</taxon>
        <taxon>Embryophyta</taxon>
        <taxon>Tracheophyta</taxon>
        <taxon>Spermatophyta</taxon>
        <taxon>Magnoliopsida</taxon>
        <taxon>Liliopsida</taxon>
        <taxon>Dioscoreales</taxon>
        <taxon>Dioscoreaceae</taxon>
        <taxon>Dioscorea</taxon>
    </lineage>
</organism>
<accession>A0AB40B853</accession>
<evidence type="ECO:0000313" key="1">
    <source>
        <dbReference type="Proteomes" id="UP001515500"/>
    </source>
</evidence>